<protein>
    <submittedName>
        <fullName evidence="1">Uncharacterized protein</fullName>
    </submittedName>
</protein>
<keyword evidence="2" id="KW-1185">Reference proteome</keyword>
<sequence>MSASNMQTSAIIKQTSATNMQTSATIKQIPTATMQKPDTTKLSTAVNLQAPAATKQMSATTAQAPTSTKQMSTATARAPAATTQKPFTTKPLPAVNLQAPATTKQTSTATARAPAATTQKPVTTKLSPAVNVKAYTVNSLPPLALDFKIFACCTTKGPKTPAKPLNYLEDLAHTVDKRFVLAYSVDFLPLATPSWEETLVNLDFLLAWCCPYLKTIRTNKSNVAISMTNNSSELQIHRTSSSQSNGPAEIRLKHSSPPGSVPQKFSSSQLDSVP</sequence>
<proteinExistence type="predicted"/>
<dbReference type="EMBL" id="QTSX02004316">
    <property type="protein sequence ID" value="KAJ9065937.1"/>
    <property type="molecule type" value="Genomic_DNA"/>
</dbReference>
<accession>A0ACC2SUJ2</accession>
<evidence type="ECO:0000313" key="1">
    <source>
        <dbReference type="EMBL" id="KAJ9065937.1"/>
    </source>
</evidence>
<comment type="caution">
    <text evidence="1">The sequence shown here is derived from an EMBL/GenBank/DDBJ whole genome shotgun (WGS) entry which is preliminary data.</text>
</comment>
<organism evidence="1 2">
    <name type="scientific">Entomophthora muscae</name>
    <dbReference type="NCBI Taxonomy" id="34485"/>
    <lineage>
        <taxon>Eukaryota</taxon>
        <taxon>Fungi</taxon>
        <taxon>Fungi incertae sedis</taxon>
        <taxon>Zoopagomycota</taxon>
        <taxon>Entomophthoromycotina</taxon>
        <taxon>Entomophthoromycetes</taxon>
        <taxon>Entomophthorales</taxon>
        <taxon>Entomophthoraceae</taxon>
        <taxon>Entomophthora</taxon>
    </lineage>
</organism>
<gene>
    <name evidence="1" type="ORF">DSO57_1014557</name>
</gene>
<evidence type="ECO:0000313" key="2">
    <source>
        <dbReference type="Proteomes" id="UP001165960"/>
    </source>
</evidence>
<name>A0ACC2SUJ2_9FUNG</name>
<dbReference type="Proteomes" id="UP001165960">
    <property type="component" value="Unassembled WGS sequence"/>
</dbReference>
<reference evidence="1" key="1">
    <citation type="submission" date="2022-04" db="EMBL/GenBank/DDBJ databases">
        <title>Genome of the entomopathogenic fungus Entomophthora muscae.</title>
        <authorList>
            <person name="Elya C."/>
            <person name="Lovett B.R."/>
            <person name="Lee E."/>
            <person name="Macias A.M."/>
            <person name="Hajek A.E."/>
            <person name="De Bivort B.L."/>
            <person name="Kasson M.T."/>
            <person name="De Fine Licht H.H."/>
            <person name="Stajich J.E."/>
        </authorList>
    </citation>
    <scope>NUCLEOTIDE SEQUENCE</scope>
    <source>
        <strain evidence="1">Berkeley</strain>
    </source>
</reference>